<evidence type="ECO:0000313" key="4">
    <source>
        <dbReference type="Proteomes" id="UP001589834"/>
    </source>
</evidence>
<proteinExistence type="predicted"/>
<dbReference type="EMBL" id="JBHLTN010000007">
    <property type="protein sequence ID" value="MFC0591798.1"/>
    <property type="molecule type" value="Genomic_DNA"/>
</dbReference>
<sequence length="159" mass="16809">MRSRLAITLALAALLAGCALGPAPRRPVAPPPVPERLPELAAFSAQLSGREAVPANDSAARGELVAVLNRNTGLLRWKLSFNGLSGPVRSASFHSPGMGGEVAPPVLSLGRSVISPSEGRAMLTAHQRADLLTGQWYINLTTASYPEGELRGQLIEQRR</sequence>
<accession>A0ABV6PPL5</accession>
<dbReference type="InterPro" id="IPR010895">
    <property type="entry name" value="CHRD"/>
</dbReference>
<dbReference type="Pfam" id="PF07452">
    <property type="entry name" value="CHRD"/>
    <property type="match status" value="1"/>
</dbReference>
<reference evidence="3 4" key="1">
    <citation type="submission" date="2024-09" db="EMBL/GenBank/DDBJ databases">
        <authorList>
            <person name="Sun Q."/>
            <person name="Mori K."/>
        </authorList>
    </citation>
    <scope>NUCLEOTIDE SEQUENCE [LARGE SCALE GENOMIC DNA]</scope>
    <source>
        <strain evidence="3 4">NCAIM B.02336</strain>
    </source>
</reference>
<gene>
    <name evidence="3" type="ORF">ACFFGG_04440</name>
</gene>
<keyword evidence="4" id="KW-1185">Reference proteome</keyword>
<comment type="caution">
    <text evidence="3">The sequence shown here is derived from an EMBL/GenBank/DDBJ whole genome shotgun (WGS) entry which is preliminary data.</text>
</comment>
<dbReference type="PROSITE" id="PS51257">
    <property type="entry name" value="PROKAR_LIPOPROTEIN"/>
    <property type="match status" value="1"/>
</dbReference>
<protein>
    <submittedName>
        <fullName evidence="3">CHRD domain-containing protein</fullName>
    </submittedName>
</protein>
<feature type="signal peptide" evidence="1">
    <location>
        <begin position="1"/>
        <end position="21"/>
    </location>
</feature>
<name>A0ABV6PPL5_9BURK</name>
<evidence type="ECO:0000313" key="3">
    <source>
        <dbReference type="EMBL" id="MFC0591798.1"/>
    </source>
</evidence>
<evidence type="ECO:0000259" key="2">
    <source>
        <dbReference type="PROSITE" id="PS50933"/>
    </source>
</evidence>
<dbReference type="PROSITE" id="PS50933">
    <property type="entry name" value="CHRD"/>
    <property type="match status" value="1"/>
</dbReference>
<dbReference type="Proteomes" id="UP001589834">
    <property type="component" value="Unassembled WGS sequence"/>
</dbReference>
<keyword evidence="1" id="KW-0732">Signal</keyword>
<feature type="chain" id="PRO_5045651848" evidence="1">
    <location>
        <begin position="22"/>
        <end position="159"/>
    </location>
</feature>
<evidence type="ECO:0000256" key="1">
    <source>
        <dbReference type="SAM" id="SignalP"/>
    </source>
</evidence>
<dbReference type="SMART" id="SM00754">
    <property type="entry name" value="CHRD"/>
    <property type="match status" value="1"/>
</dbReference>
<dbReference type="RefSeq" id="WP_377480284.1">
    <property type="nucleotide sequence ID" value="NZ_JBHLTN010000007.1"/>
</dbReference>
<feature type="domain" description="CHRD" evidence="2">
    <location>
        <begin position="39"/>
        <end position="159"/>
    </location>
</feature>
<organism evidence="3 4">
    <name type="scientific">Ottowia pentelensis</name>
    <dbReference type="NCBI Taxonomy" id="511108"/>
    <lineage>
        <taxon>Bacteria</taxon>
        <taxon>Pseudomonadati</taxon>
        <taxon>Pseudomonadota</taxon>
        <taxon>Betaproteobacteria</taxon>
        <taxon>Burkholderiales</taxon>
        <taxon>Comamonadaceae</taxon>
        <taxon>Ottowia</taxon>
    </lineage>
</organism>